<protein>
    <recommendedName>
        <fullName evidence="2">HTH merR-type domain-containing protein</fullName>
    </recommendedName>
</protein>
<feature type="domain" description="HTH merR-type" evidence="2">
    <location>
        <begin position="12"/>
        <end position="81"/>
    </location>
</feature>
<dbReference type="InterPro" id="IPR009061">
    <property type="entry name" value="DNA-bd_dom_put_sf"/>
</dbReference>
<dbReference type="RefSeq" id="WP_244351993.1">
    <property type="nucleotide sequence ID" value="NZ_AP025635.1"/>
</dbReference>
<dbReference type="EMBL" id="AP025635">
    <property type="protein sequence ID" value="BDG69603.1"/>
    <property type="molecule type" value="Genomic_DNA"/>
</dbReference>
<dbReference type="PANTHER" id="PTHR30204">
    <property type="entry name" value="REDOX-CYCLING DRUG-SENSING TRANSCRIPTIONAL ACTIVATOR SOXR"/>
    <property type="match status" value="1"/>
</dbReference>
<keyword evidence="1" id="KW-0238">DNA-binding</keyword>
<dbReference type="Proteomes" id="UP000831692">
    <property type="component" value="Chromosome"/>
</dbReference>
<evidence type="ECO:0000313" key="4">
    <source>
        <dbReference type="Proteomes" id="UP000831692"/>
    </source>
</evidence>
<organism evidence="3 4">
    <name type="scientific">Enterococcus innesii</name>
    <dbReference type="NCBI Taxonomy" id="2839759"/>
    <lineage>
        <taxon>Bacteria</taxon>
        <taxon>Bacillati</taxon>
        <taxon>Bacillota</taxon>
        <taxon>Bacilli</taxon>
        <taxon>Lactobacillales</taxon>
        <taxon>Enterococcaceae</taxon>
        <taxon>Enterococcus</taxon>
    </lineage>
</organism>
<dbReference type="PROSITE" id="PS50937">
    <property type="entry name" value="HTH_MERR_2"/>
    <property type="match status" value="1"/>
</dbReference>
<dbReference type="Pfam" id="PF13411">
    <property type="entry name" value="MerR_1"/>
    <property type="match status" value="1"/>
</dbReference>
<proteinExistence type="predicted"/>
<dbReference type="SUPFAM" id="SSF46955">
    <property type="entry name" value="Putative DNA-binding domain"/>
    <property type="match status" value="1"/>
</dbReference>
<evidence type="ECO:0000259" key="2">
    <source>
        <dbReference type="PROSITE" id="PS50937"/>
    </source>
</evidence>
<dbReference type="GeneID" id="83459192"/>
<dbReference type="InterPro" id="IPR047057">
    <property type="entry name" value="MerR_fam"/>
</dbReference>
<dbReference type="PRINTS" id="PR00040">
    <property type="entry name" value="HTHMERR"/>
</dbReference>
<evidence type="ECO:0000256" key="1">
    <source>
        <dbReference type="ARBA" id="ARBA00023125"/>
    </source>
</evidence>
<evidence type="ECO:0000313" key="3">
    <source>
        <dbReference type="EMBL" id="BDG69603.1"/>
    </source>
</evidence>
<sequence>MDEKSNGIPHGYMTVGQLAKKMDVTVRTLQYYDKRGILPPSSVSEGGRRLYTDKDFVKLHQIQSLKYLGFSLEQIKQVLPTMSNPEEVSSILVKQIKQLRDKISSLTDSLEALEAFAQEVTTMEKVDWAAYADIIMLLQSNSELYWTRKHFSEKVTTQVANLYEAEIGELVQEQNLLLEEAEQLHLAGVAPDSTQGQRFAQRFWQVVMQIVGDNTHLLNEFADIATKYGDKKWKAKQSFIEKALDFYLRNNQEQVERGEI</sequence>
<dbReference type="Gene3D" id="1.10.1660.10">
    <property type="match status" value="1"/>
</dbReference>
<reference evidence="3 4" key="1">
    <citation type="submission" date="2022-03" db="EMBL/GenBank/DDBJ databases">
        <title>Complete genome sequence of Enterococcus innesii DB-1.</title>
        <authorList>
            <person name="Fukuda D."/>
            <person name="Nolasco-Hipolito C."/>
        </authorList>
    </citation>
    <scope>NUCLEOTIDE SEQUENCE [LARGE SCALE GENOMIC DNA]</scope>
    <source>
        <strain evidence="3 4">DB-1</strain>
    </source>
</reference>
<keyword evidence="4" id="KW-1185">Reference proteome</keyword>
<name>A0ABN6NTT7_9ENTE</name>
<dbReference type="InterPro" id="IPR000551">
    <property type="entry name" value="MerR-type_HTH_dom"/>
</dbReference>
<dbReference type="SMART" id="SM00422">
    <property type="entry name" value="HTH_MERR"/>
    <property type="match status" value="1"/>
</dbReference>
<dbReference type="CDD" id="cd01106">
    <property type="entry name" value="HTH_TipAL-Mta"/>
    <property type="match status" value="1"/>
</dbReference>
<dbReference type="PANTHER" id="PTHR30204:SF96">
    <property type="entry name" value="CHROMOSOME-ANCHORING PROTEIN RACA"/>
    <property type="match status" value="1"/>
</dbReference>
<accession>A0ABN6NTT7</accession>
<gene>
    <name evidence="3" type="ORF">ENLAB_31670</name>
</gene>